<evidence type="ECO:0000313" key="2">
    <source>
        <dbReference type="EMBL" id="MBB5374355.1"/>
    </source>
</evidence>
<gene>
    <name evidence="2" type="ORF">HNP71_002627</name>
</gene>
<accession>A0A840VMK1</accession>
<keyword evidence="3" id="KW-1185">Reference proteome</keyword>
<sequence>MTKPTNYLIRMILFCVVVYSVAALLAPQLARFYMANPVINTVIVAVELFGVFWNIRQVQRLYPEAAWVEDFRRHRERLEQATPPVLLAPMARMLHGRADGERRITLSGPAMRTILDGISVRLDENRELSRYVTGVMIFLGLLGTFWGLLRTVNSVAEVINGMNLAGGDVNGMFAQLKGGLAGPLAGMGTAFSSSMFGLSGALILGFLDLTAGQAMNRFFNELEEWLAGLTRLSTGALSGDGDGSIPIYVQALLEQTAENMDQLQRLLARGEEGRVQSHAAVVAMTERLAHLSDTLRVNQQLMEKIATAQTELTPALARLAEPKPADEVARAHLRNIELLLSRLLTESEQGRAQNLSELRSDLKVMTRTIAGLADNARA</sequence>
<name>A0A840VMK1_9PROT</name>
<dbReference type="Proteomes" id="UP000553706">
    <property type="component" value="Unassembled WGS sequence"/>
</dbReference>
<feature type="transmembrane region" description="Helical" evidence="1">
    <location>
        <begin position="7"/>
        <end position="26"/>
    </location>
</feature>
<comment type="caution">
    <text evidence="2">The sequence shown here is derived from an EMBL/GenBank/DDBJ whole genome shotgun (WGS) entry which is preliminary data.</text>
</comment>
<feature type="transmembrane region" description="Helical" evidence="1">
    <location>
        <begin position="184"/>
        <end position="207"/>
    </location>
</feature>
<dbReference type="EMBL" id="JACHFJ010000015">
    <property type="protein sequence ID" value="MBB5374355.1"/>
    <property type="molecule type" value="Genomic_DNA"/>
</dbReference>
<dbReference type="AlphaFoldDB" id="A0A840VMK1"/>
<evidence type="ECO:0000256" key="1">
    <source>
        <dbReference type="SAM" id="Phobius"/>
    </source>
</evidence>
<keyword evidence="1" id="KW-0812">Transmembrane</keyword>
<keyword evidence="1" id="KW-0472">Membrane</keyword>
<evidence type="ECO:0000313" key="3">
    <source>
        <dbReference type="Proteomes" id="UP000553706"/>
    </source>
</evidence>
<reference evidence="2 3" key="1">
    <citation type="submission" date="2020-08" db="EMBL/GenBank/DDBJ databases">
        <title>Genomic Encyclopedia of Type Strains, Phase IV (KMG-IV): sequencing the most valuable type-strain genomes for metagenomic binning, comparative biology and taxonomic classification.</title>
        <authorList>
            <person name="Goeker M."/>
        </authorList>
    </citation>
    <scope>NUCLEOTIDE SEQUENCE [LARGE SCALE GENOMIC DNA]</scope>
    <source>
        <strain evidence="2 3">DSM 27026</strain>
    </source>
</reference>
<proteinExistence type="predicted"/>
<feature type="transmembrane region" description="Helical" evidence="1">
    <location>
        <begin position="131"/>
        <end position="149"/>
    </location>
</feature>
<feature type="transmembrane region" description="Helical" evidence="1">
    <location>
        <begin position="32"/>
        <end position="53"/>
    </location>
</feature>
<keyword evidence="1" id="KW-1133">Transmembrane helix</keyword>
<protein>
    <submittedName>
        <fullName evidence="2">Biopolymer transport protein ExbB/TolQ</fullName>
    </submittedName>
</protein>
<dbReference type="RefSeq" id="WP_183267376.1">
    <property type="nucleotide sequence ID" value="NZ_JACHFJ010000015.1"/>
</dbReference>
<organism evidence="2 3">
    <name type="scientific">Acidocella aromatica</name>
    <dbReference type="NCBI Taxonomy" id="1303579"/>
    <lineage>
        <taxon>Bacteria</taxon>
        <taxon>Pseudomonadati</taxon>
        <taxon>Pseudomonadota</taxon>
        <taxon>Alphaproteobacteria</taxon>
        <taxon>Acetobacterales</taxon>
        <taxon>Acidocellaceae</taxon>
        <taxon>Acidocella</taxon>
    </lineage>
</organism>